<dbReference type="PANTHER" id="PTHR34853">
    <property type="match status" value="1"/>
</dbReference>
<keyword evidence="1" id="KW-0732">Signal</keyword>
<dbReference type="PANTHER" id="PTHR34853:SF1">
    <property type="entry name" value="LIPASE 5"/>
    <property type="match status" value="1"/>
</dbReference>
<organism evidence="2 3">
    <name type="scientific">Gordonia caeni</name>
    <dbReference type="NCBI Taxonomy" id="1007097"/>
    <lineage>
        <taxon>Bacteria</taxon>
        <taxon>Bacillati</taxon>
        <taxon>Actinomycetota</taxon>
        <taxon>Actinomycetes</taxon>
        <taxon>Mycobacteriales</taxon>
        <taxon>Gordoniaceae</taxon>
        <taxon>Gordonia</taxon>
    </lineage>
</organism>
<dbReference type="RefSeq" id="WP_344781361.1">
    <property type="nucleotide sequence ID" value="NZ_BAAAZW010000003.1"/>
</dbReference>
<evidence type="ECO:0000313" key="2">
    <source>
        <dbReference type="EMBL" id="GAA3954054.1"/>
    </source>
</evidence>
<name>A0ABP7NU28_9ACTN</name>
<evidence type="ECO:0000313" key="3">
    <source>
        <dbReference type="Proteomes" id="UP001418444"/>
    </source>
</evidence>
<protein>
    <submittedName>
        <fullName evidence="2">Lipase family protein</fullName>
    </submittedName>
</protein>
<dbReference type="Gene3D" id="1.10.260.130">
    <property type="match status" value="1"/>
</dbReference>
<accession>A0ABP7NU28</accession>
<dbReference type="SUPFAM" id="SSF53474">
    <property type="entry name" value="alpha/beta-Hydrolases"/>
    <property type="match status" value="1"/>
</dbReference>
<dbReference type="EMBL" id="BAAAZW010000003">
    <property type="protein sequence ID" value="GAA3954054.1"/>
    <property type="molecule type" value="Genomic_DNA"/>
</dbReference>
<dbReference type="Proteomes" id="UP001418444">
    <property type="component" value="Unassembled WGS sequence"/>
</dbReference>
<comment type="caution">
    <text evidence="2">The sequence shown here is derived from an EMBL/GenBank/DDBJ whole genome shotgun (WGS) entry which is preliminary data.</text>
</comment>
<dbReference type="InterPro" id="IPR005152">
    <property type="entry name" value="Lipase_secreted"/>
</dbReference>
<dbReference type="Pfam" id="PF03583">
    <property type="entry name" value="LIP"/>
    <property type="match status" value="1"/>
</dbReference>
<keyword evidence="3" id="KW-1185">Reference proteome</keyword>
<proteinExistence type="predicted"/>
<feature type="signal peptide" evidence="1">
    <location>
        <begin position="1"/>
        <end position="28"/>
    </location>
</feature>
<reference evidence="3" key="1">
    <citation type="journal article" date="2019" name="Int. J. Syst. Evol. Microbiol.">
        <title>The Global Catalogue of Microorganisms (GCM) 10K type strain sequencing project: providing services to taxonomists for standard genome sequencing and annotation.</title>
        <authorList>
            <consortium name="The Broad Institute Genomics Platform"/>
            <consortium name="The Broad Institute Genome Sequencing Center for Infectious Disease"/>
            <person name="Wu L."/>
            <person name="Ma J."/>
        </authorList>
    </citation>
    <scope>NUCLEOTIDE SEQUENCE [LARGE SCALE GENOMIC DNA]</scope>
    <source>
        <strain evidence="3">JCM 16923</strain>
    </source>
</reference>
<evidence type="ECO:0000256" key="1">
    <source>
        <dbReference type="SAM" id="SignalP"/>
    </source>
</evidence>
<dbReference type="Gene3D" id="3.40.50.1820">
    <property type="entry name" value="alpha/beta hydrolase"/>
    <property type="match status" value="1"/>
</dbReference>
<feature type="chain" id="PRO_5046928606" evidence="1">
    <location>
        <begin position="29"/>
        <end position="465"/>
    </location>
</feature>
<sequence length="465" mass="49661">MRRSPIRTAVVVAAIALAAAPVVAPSHAEPARPTPPNLRPLPGEVIDGIDEVVPPADVPRLKRIPQRAQAPGYSHATLELREATLPDPIGDPMFDRWPADLDKRENGDVLATRDVTGTTGFLVTVPIRSARMLKFRSTDVQGQPIFGTATVIEPREAWKGDGPRPILVNNVPINGLGTECTAGYTLTNGFSDKTNQTDLFPPTTQLALSRGYTVIVPDHEGPRQAYAEPTLAGHVVLDSVRAAAKYAPKKYADSRVAVTGYSGGAIATNGTAKVLGEYAPDLVDRMVGAALGGVPADFRILAGAMNANIATGVMLAGTLGVARERPEILEMTNNLGEWLATSSFKDACGSDYGIAGPLQLPAQVLSKDKDPFNSEVAEKVYRATQMPDTKSALPLYIYHGTQEIWIPVQGARNLYAEQCKLGADAVYREVPGEHLSAAVIAYPEAMDWLDARLQGKPAVSECRTS</sequence>
<gene>
    <name evidence="2" type="ORF">GCM10022231_10460</name>
</gene>
<dbReference type="InterPro" id="IPR029058">
    <property type="entry name" value="AB_hydrolase_fold"/>
</dbReference>